<gene>
    <name evidence="1" type="ORF">AHMF7605_24815</name>
</gene>
<comment type="caution">
    <text evidence="1">The sequence shown here is derived from an EMBL/GenBank/DDBJ whole genome shotgun (WGS) entry which is preliminary data.</text>
</comment>
<proteinExistence type="predicted"/>
<dbReference type="AlphaFoldDB" id="A0A2T2YLU7"/>
<accession>A0A2T2YLU7</accession>
<sequence length="355" mass="40515">MKQICYSIVFTFISFFFYQNGQAQSTFVPAKLVKAPGDTVNGFLHFYDWSISPKEIEFKMSLNTPVQTYPASEVESFFIPAKNEWYSAHFIQISFYLDGIGENSNKVARTISGAFFLNEVVKGNRVSLYLLLDQDQNPRYFLRKGSEFTELIRYKYSTFRNGKWYTASVNQYINQLQLLLNDCSTLHISPGLSYTKTALLQVLTSYYTCQGETIQHVQAVDQQPGYNPILIPGFLKVFGFQNYIPSIGVGIKVALPKKFYNRYGILQLDQYRHNFTEAGRKYTGNTYLVTVLGGTYFGKSKIQPFIHGGVQYPSVMWFTAGAGLSYAKKLNLEMRSPSLSGLMMTLHYTFGKIKK</sequence>
<dbReference type="OrthoDB" id="952442at2"/>
<dbReference type="RefSeq" id="WP_106932663.1">
    <property type="nucleotide sequence ID" value="NZ_PYFT01000001.1"/>
</dbReference>
<keyword evidence="2" id="KW-1185">Reference proteome</keyword>
<name>A0A2T2YLU7_9BACT</name>
<organism evidence="1 2">
    <name type="scientific">Adhaeribacter arboris</name>
    <dbReference type="NCBI Taxonomy" id="2072846"/>
    <lineage>
        <taxon>Bacteria</taxon>
        <taxon>Pseudomonadati</taxon>
        <taxon>Bacteroidota</taxon>
        <taxon>Cytophagia</taxon>
        <taxon>Cytophagales</taxon>
        <taxon>Hymenobacteraceae</taxon>
        <taxon>Adhaeribacter</taxon>
    </lineage>
</organism>
<protein>
    <submittedName>
        <fullName evidence="1">Uncharacterized protein</fullName>
    </submittedName>
</protein>
<evidence type="ECO:0000313" key="2">
    <source>
        <dbReference type="Proteomes" id="UP000240357"/>
    </source>
</evidence>
<reference evidence="1 2" key="1">
    <citation type="submission" date="2018-03" db="EMBL/GenBank/DDBJ databases">
        <title>Adhaeribacter sp. HMF7605 Genome sequencing and assembly.</title>
        <authorList>
            <person name="Kang H."/>
            <person name="Kang J."/>
            <person name="Cha I."/>
            <person name="Kim H."/>
            <person name="Joh K."/>
        </authorList>
    </citation>
    <scope>NUCLEOTIDE SEQUENCE [LARGE SCALE GENOMIC DNA]</scope>
    <source>
        <strain evidence="1 2">HMF7605</strain>
    </source>
</reference>
<dbReference type="Proteomes" id="UP000240357">
    <property type="component" value="Unassembled WGS sequence"/>
</dbReference>
<evidence type="ECO:0000313" key="1">
    <source>
        <dbReference type="EMBL" id="PSR56486.1"/>
    </source>
</evidence>
<dbReference type="EMBL" id="PYFT01000001">
    <property type="protein sequence ID" value="PSR56486.1"/>
    <property type="molecule type" value="Genomic_DNA"/>
</dbReference>